<feature type="signal peptide" evidence="1">
    <location>
        <begin position="1"/>
        <end position="15"/>
    </location>
</feature>
<accession>A0AAD5QXU1</accession>
<keyword evidence="3" id="KW-1185">Reference proteome</keyword>
<feature type="chain" id="PRO_5042192011" description="Lipoprotein" evidence="1">
    <location>
        <begin position="16"/>
        <end position="130"/>
    </location>
</feature>
<proteinExistence type="predicted"/>
<organism evidence="2 3">
    <name type="scientific">Parelaphostrongylus tenuis</name>
    <name type="common">Meningeal worm</name>
    <dbReference type="NCBI Taxonomy" id="148309"/>
    <lineage>
        <taxon>Eukaryota</taxon>
        <taxon>Metazoa</taxon>
        <taxon>Ecdysozoa</taxon>
        <taxon>Nematoda</taxon>
        <taxon>Chromadorea</taxon>
        <taxon>Rhabditida</taxon>
        <taxon>Rhabditina</taxon>
        <taxon>Rhabditomorpha</taxon>
        <taxon>Strongyloidea</taxon>
        <taxon>Metastrongylidae</taxon>
        <taxon>Parelaphostrongylus</taxon>
    </lineage>
</organism>
<evidence type="ECO:0000256" key="1">
    <source>
        <dbReference type="SAM" id="SignalP"/>
    </source>
</evidence>
<keyword evidence="1" id="KW-0732">Signal</keyword>
<dbReference type="EMBL" id="JAHQIW010005277">
    <property type="protein sequence ID" value="KAJ1365471.1"/>
    <property type="molecule type" value="Genomic_DNA"/>
</dbReference>
<protein>
    <recommendedName>
        <fullName evidence="4">Lipoprotein</fullName>
    </recommendedName>
</protein>
<evidence type="ECO:0000313" key="3">
    <source>
        <dbReference type="Proteomes" id="UP001196413"/>
    </source>
</evidence>
<evidence type="ECO:0008006" key="4">
    <source>
        <dbReference type="Google" id="ProtNLM"/>
    </source>
</evidence>
<feature type="non-terminal residue" evidence="2">
    <location>
        <position position="130"/>
    </location>
</feature>
<name>A0AAD5QXU1_PARTN</name>
<dbReference type="Proteomes" id="UP001196413">
    <property type="component" value="Unassembled WGS sequence"/>
</dbReference>
<sequence>MTSLLINTLMTLVIAITTLLGCGVMPPGQASTRRFTVTAFTLPVSMVYAIESEIPVKVPGIAVSKEATNAFVSRLVMRKVFDVLERQGRSAGLPDGIIFSILGQVTIQITYEPLGCKAVGDEKDLASADG</sequence>
<evidence type="ECO:0000313" key="2">
    <source>
        <dbReference type="EMBL" id="KAJ1365471.1"/>
    </source>
</evidence>
<reference evidence="2" key="1">
    <citation type="submission" date="2021-06" db="EMBL/GenBank/DDBJ databases">
        <title>Parelaphostrongylus tenuis whole genome reference sequence.</title>
        <authorList>
            <person name="Garwood T.J."/>
            <person name="Larsen P.A."/>
            <person name="Fountain-Jones N.M."/>
            <person name="Garbe J.R."/>
            <person name="Macchietto M.G."/>
            <person name="Kania S.A."/>
            <person name="Gerhold R.W."/>
            <person name="Richards J.E."/>
            <person name="Wolf T.M."/>
        </authorList>
    </citation>
    <scope>NUCLEOTIDE SEQUENCE</scope>
    <source>
        <strain evidence="2">MNPRO001-30</strain>
        <tissue evidence="2">Meninges</tissue>
    </source>
</reference>
<dbReference type="AlphaFoldDB" id="A0AAD5QXU1"/>
<comment type="caution">
    <text evidence="2">The sequence shown here is derived from an EMBL/GenBank/DDBJ whole genome shotgun (WGS) entry which is preliminary data.</text>
</comment>
<gene>
    <name evidence="2" type="ORF">KIN20_025787</name>
</gene>